<protein>
    <submittedName>
        <fullName evidence="1">Uncharacterized protein</fullName>
    </submittedName>
</protein>
<dbReference type="EMBL" id="SRLO01000431">
    <property type="protein sequence ID" value="TNN56348.1"/>
    <property type="molecule type" value="Genomic_DNA"/>
</dbReference>
<dbReference type="Proteomes" id="UP000314294">
    <property type="component" value="Unassembled WGS sequence"/>
</dbReference>
<evidence type="ECO:0000313" key="1">
    <source>
        <dbReference type="EMBL" id="TNN56348.1"/>
    </source>
</evidence>
<dbReference type="AlphaFoldDB" id="A0A4Z2GRR5"/>
<sequence>MAVSVRDIRQPGSGTYRRAYRDAEQQQQPPSGWNGISHLQARNREESLVSTPRLLPADACFFSFSSSSRAMGSMMAPSFVTTRGLTIFFTVRPIGERMVLSNCAWFWKGKGSALTWWRLMERFLFSDMMTLGRCWSFRSGGGAALVRNLLRLLRDGLRPVPPHSPHPGSVRSTALGFPAASCRLLSWRKSETTSSPAKASLMSPRWSVFSESSGCLRSPCWWRSRRQLLRLCGRSSRLNAGRRLTEDLHVVQRPDPDHVFLQPSCSGRLGLLGLLADFCSPEEQAGELCELFLLIRVLCCRRCCRRCILLLLVRRYHRCFESLLSLLSLTQFPPAVKLSEEHFLFRLLNNLLLLLLLYNCISRLLSCEVDRVFHLLFCGFFRELPSHPGV</sequence>
<accession>A0A4Z2GRR5</accession>
<gene>
    <name evidence="1" type="ORF">EYF80_033459</name>
</gene>
<reference evidence="1 2" key="1">
    <citation type="submission" date="2019-03" db="EMBL/GenBank/DDBJ databases">
        <title>First draft genome of Liparis tanakae, snailfish: a comprehensive survey of snailfish specific genes.</title>
        <authorList>
            <person name="Kim W."/>
            <person name="Song I."/>
            <person name="Jeong J.-H."/>
            <person name="Kim D."/>
            <person name="Kim S."/>
            <person name="Ryu S."/>
            <person name="Song J.Y."/>
            <person name="Lee S.K."/>
        </authorList>
    </citation>
    <scope>NUCLEOTIDE SEQUENCE [LARGE SCALE GENOMIC DNA]</scope>
    <source>
        <tissue evidence="1">Muscle</tissue>
    </source>
</reference>
<organism evidence="1 2">
    <name type="scientific">Liparis tanakae</name>
    <name type="common">Tanaka's snailfish</name>
    <dbReference type="NCBI Taxonomy" id="230148"/>
    <lineage>
        <taxon>Eukaryota</taxon>
        <taxon>Metazoa</taxon>
        <taxon>Chordata</taxon>
        <taxon>Craniata</taxon>
        <taxon>Vertebrata</taxon>
        <taxon>Euteleostomi</taxon>
        <taxon>Actinopterygii</taxon>
        <taxon>Neopterygii</taxon>
        <taxon>Teleostei</taxon>
        <taxon>Neoteleostei</taxon>
        <taxon>Acanthomorphata</taxon>
        <taxon>Eupercaria</taxon>
        <taxon>Perciformes</taxon>
        <taxon>Cottioidei</taxon>
        <taxon>Cottales</taxon>
        <taxon>Liparidae</taxon>
        <taxon>Liparis</taxon>
    </lineage>
</organism>
<comment type="caution">
    <text evidence="1">The sequence shown here is derived from an EMBL/GenBank/DDBJ whole genome shotgun (WGS) entry which is preliminary data.</text>
</comment>
<keyword evidence="2" id="KW-1185">Reference proteome</keyword>
<dbReference type="OrthoDB" id="10666591at2759"/>
<proteinExistence type="predicted"/>
<name>A0A4Z2GRR5_9TELE</name>
<evidence type="ECO:0000313" key="2">
    <source>
        <dbReference type="Proteomes" id="UP000314294"/>
    </source>
</evidence>